<dbReference type="SUPFAM" id="SSF52540">
    <property type="entry name" value="P-loop containing nucleoside triphosphate hydrolases"/>
    <property type="match status" value="1"/>
</dbReference>
<dbReference type="InterPro" id="IPR027417">
    <property type="entry name" value="P-loop_NTPase"/>
</dbReference>
<dbReference type="PANTHER" id="PTHR37807:SF3">
    <property type="entry name" value="OS07G0160300 PROTEIN"/>
    <property type="match status" value="1"/>
</dbReference>
<proteinExistence type="predicted"/>
<keyword evidence="2" id="KW-1185">Reference proteome</keyword>
<dbReference type="RefSeq" id="WP_157457549.1">
    <property type="nucleotide sequence ID" value="NZ_WQLB01000002.1"/>
</dbReference>
<organism evidence="1 2">
    <name type="scientific">Deinococcus arboris</name>
    <dbReference type="NCBI Taxonomy" id="2682977"/>
    <lineage>
        <taxon>Bacteria</taxon>
        <taxon>Thermotogati</taxon>
        <taxon>Deinococcota</taxon>
        <taxon>Deinococci</taxon>
        <taxon>Deinococcales</taxon>
        <taxon>Deinococcaceae</taxon>
        <taxon>Deinococcus</taxon>
    </lineage>
</organism>
<dbReference type="EMBL" id="WQLB01000002">
    <property type="protein sequence ID" value="MVN85538.1"/>
    <property type="molecule type" value="Genomic_DNA"/>
</dbReference>
<dbReference type="Gene3D" id="3.40.50.300">
    <property type="entry name" value="P-loop containing nucleotide triphosphate hydrolases"/>
    <property type="match status" value="1"/>
</dbReference>
<dbReference type="Pfam" id="PF13671">
    <property type="entry name" value="AAA_33"/>
    <property type="match status" value="1"/>
</dbReference>
<evidence type="ECO:0000313" key="2">
    <source>
        <dbReference type="Proteomes" id="UP000483286"/>
    </source>
</evidence>
<accession>A0A7C9LJ22</accession>
<dbReference type="PANTHER" id="PTHR37807">
    <property type="entry name" value="OS07G0160300 PROTEIN"/>
    <property type="match status" value="1"/>
</dbReference>
<comment type="caution">
    <text evidence="1">The sequence shown here is derived from an EMBL/GenBank/DDBJ whole genome shotgun (WGS) entry which is preliminary data.</text>
</comment>
<protein>
    <submittedName>
        <fullName evidence="1">AAA family ATPase</fullName>
    </submittedName>
</protein>
<gene>
    <name evidence="1" type="ORF">GO986_02025</name>
</gene>
<reference evidence="1 2" key="1">
    <citation type="submission" date="2019-12" db="EMBL/GenBank/DDBJ databases">
        <title>Deinococcus sp. HMF7620 Genome sequencing and assembly.</title>
        <authorList>
            <person name="Kang H."/>
            <person name="Kim H."/>
            <person name="Joh K."/>
        </authorList>
    </citation>
    <scope>NUCLEOTIDE SEQUENCE [LARGE SCALE GENOMIC DNA]</scope>
    <source>
        <strain evidence="1 2">HMF7620</strain>
    </source>
</reference>
<dbReference type="Proteomes" id="UP000483286">
    <property type="component" value="Unassembled WGS sequence"/>
</dbReference>
<sequence length="166" mass="18333">MAATLMLLVGLPGAGKTTLARQLETGRAALRLTPDEWMAPLFGAGEAGEQRWLLESGLLWNVAARVLTLGINVVLDYGCWARQERDLFRARAAALGVAFELHVLEVPLETLWARLDARNSALPSHTFPVTRAELETWAGWYEGPDHAELAPTTQPPYRAVVHRWPA</sequence>
<name>A0A7C9LJ22_9DEIO</name>
<evidence type="ECO:0000313" key="1">
    <source>
        <dbReference type="EMBL" id="MVN85538.1"/>
    </source>
</evidence>
<dbReference type="AlphaFoldDB" id="A0A7C9LJ22"/>